<gene>
    <name evidence="1" type="ORF">OVA965_LOCUS2957</name>
    <name evidence="2" type="ORF">TMI583_LOCUS2956</name>
</gene>
<accession>A0A8S2GQI3</accession>
<name>A0A8S2GQI3_9BILA</name>
<proteinExistence type="predicted"/>
<evidence type="ECO:0000313" key="2">
    <source>
        <dbReference type="EMBL" id="CAF3549181.1"/>
    </source>
</evidence>
<reference evidence="2" key="1">
    <citation type="submission" date="2021-02" db="EMBL/GenBank/DDBJ databases">
        <authorList>
            <person name="Nowell W R."/>
        </authorList>
    </citation>
    <scope>NUCLEOTIDE SEQUENCE</scope>
</reference>
<sequence>MICLMEQVIITVQQKPTSILTDKLQHYRNINIFMSEVTSVRCDQHTIHCLRRILLFLSTLGIYDGKCRFVRRKGAG</sequence>
<evidence type="ECO:0000313" key="3">
    <source>
        <dbReference type="Proteomes" id="UP000682733"/>
    </source>
</evidence>
<dbReference type="Proteomes" id="UP000682733">
    <property type="component" value="Unassembled WGS sequence"/>
</dbReference>
<dbReference type="EMBL" id="CAJNOK010000679">
    <property type="protein sequence ID" value="CAF0768641.1"/>
    <property type="molecule type" value="Genomic_DNA"/>
</dbReference>
<organism evidence="2 3">
    <name type="scientific">Didymodactylos carnosus</name>
    <dbReference type="NCBI Taxonomy" id="1234261"/>
    <lineage>
        <taxon>Eukaryota</taxon>
        <taxon>Metazoa</taxon>
        <taxon>Spiralia</taxon>
        <taxon>Gnathifera</taxon>
        <taxon>Rotifera</taxon>
        <taxon>Eurotatoria</taxon>
        <taxon>Bdelloidea</taxon>
        <taxon>Philodinida</taxon>
        <taxon>Philodinidae</taxon>
        <taxon>Didymodactylos</taxon>
    </lineage>
</organism>
<dbReference type="AlphaFoldDB" id="A0A8S2GQI3"/>
<dbReference type="EMBL" id="CAJOBA010000679">
    <property type="protein sequence ID" value="CAF3549181.1"/>
    <property type="molecule type" value="Genomic_DNA"/>
</dbReference>
<comment type="caution">
    <text evidence="2">The sequence shown here is derived from an EMBL/GenBank/DDBJ whole genome shotgun (WGS) entry which is preliminary data.</text>
</comment>
<evidence type="ECO:0000313" key="1">
    <source>
        <dbReference type="EMBL" id="CAF0768641.1"/>
    </source>
</evidence>
<dbReference type="Proteomes" id="UP000677228">
    <property type="component" value="Unassembled WGS sequence"/>
</dbReference>
<protein>
    <submittedName>
        <fullName evidence="2">Uncharacterized protein</fullName>
    </submittedName>
</protein>